<reference evidence="1 2" key="1">
    <citation type="submission" date="2017-06" db="EMBL/GenBank/DDBJ databases">
        <authorList>
            <person name="Furmanczyk E.M."/>
        </authorList>
    </citation>
    <scope>NUCLEOTIDE SEQUENCE [LARGE SCALE GENOMIC DNA]</scope>
    <source>
        <strain evidence="1 2">DSM 16611</strain>
    </source>
</reference>
<keyword evidence="2" id="KW-1185">Reference proteome</keyword>
<comment type="caution">
    <text evidence="1">The sequence shown here is derived from an EMBL/GenBank/DDBJ whole genome shotgun (WGS) entry which is preliminary data.</text>
</comment>
<organism evidence="1 2">
    <name type="scientific">Pseudomonas umsongensis</name>
    <dbReference type="NCBI Taxonomy" id="198618"/>
    <lineage>
        <taxon>Bacteria</taxon>
        <taxon>Pseudomonadati</taxon>
        <taxon>Pseudomonadota</taxon>
        <taxon>Gammaproteobacteria</taxon>
        <taxon>Pseudomonadales</taxon>
        <taxon>Pseudomonadaceae</taxon>
        <taxon>Pseudomonas</taxon>
    </lineage>
</organism>
<gene>
    <name evidence="1" type="ORF">PSUM_09545</name>
</gene>
<proteinExistence type="predicted"/>
<protein>
    <submittedName>
        <fullName evidence="1">Uncharacterized protein</fullName>
    </submittedName>
</protein>
<name>A0ABX4E300_9PSED</name>
<sequence length="115" mass="12984">MSAGETSSDKTRFAIDRTNPIPHRLYGSVGARLAGERDAAVYLTHRLWERGLPAKNDDAVWQMYRGAWFAGKSDRPPLAPTDDRNTAVSLSYRVIVLRRQAWLLRVNRSGAKKMV</sequence>
<dbReference type="EMBL" id="NIWU01000001">
    <property type="protein sequence ID" value="OXR36079.1"/>
    <property type="molecule type" value="Genomic_DNA"/>
</dbReference>
<dbReference type="Proteomes" id="UP000215455">
    <property type="component" value="Unassembled WGS sequence"/>
</dbReference>
<evidence type="ECO:0000313" key="2">
    <source>
        <dbReference type="Proteomes" id="UP000215455"/>
    </source>
</evidence>
<accession>A0ABX4E300</accession>
<evidence type="ECO:0000313" key="1">
    <source>
        <dbReference type="EMBL" id="OXR36079.1"/>
    </source>
</evidence>